<gene>
    <name evidence="1" type="ORF">JM946_29485</name>
</gene>
<dbReference type="RefSeq" id="WP_203171057.1">
    <property type="nucleotide sequence ID" value="NZ_JAEVLS010000011.1"/>
</dbReference>
<reference evidence="1 2" key="1">
    <citation type="journal article" date="2021" name="Int. J. Syst. Evol. Microbiol.">
        <title>Steroidobacter gossypii sp. nov., isolated from soil of cotton cropping field.</title>
        <authorList>
            <person name="Huang R."/>
            <person name="Yang S."/>
            <person name="Zhen C."/>
            <person name="Liu W."/>
        </authorList>
    </citation>
    <scope>NUCLEOTIDE SEQUENCE [LARGE SCALE GENOMIC DNA]</scope>
    <source>
        <strain evidence="1 2">S1-65</strain>
    </source>
</reference>
<evidence type="ECO:0000313" key="2">
    <source>
        <dbReference type="Proteomes" id="UP000661077"/>
    </source>
</evidence>
<dbReference type="Proteomes" id="UP000661077">
    <property type="component" value="Unassembled WGS sequence"/>
</dbReference>
<proteinExistence type="predicted"/>
<protein>
    <recommendedName>
        <fullName evidence="3">Capsular biosynthesis protein</fullName>
    </recommendedName>
</protein>
<dbReference type="EMBL" id="JAEVLS010000011">
    <property type="protein sequence ID" value="MBM0108884.1"/>
    <property type="molecule type" value="Genomic_DNA"/>
</dbReference>
<dbReference type="SUPFAM" id="SSF56112">
    <property type="entry name" value="Protein kinase-like (PK-like)"/>
    <property type="match status" value="1"/>
</dbReference>
<name>A0ABS1X6N5_9GAMM</name>
<evidence type="ECO:0008006" key="3">
    <source>
        <dbReference type="Google" id="ProtNLM"/>
    </source>
</evidence>
<dbReference type="InterPro" id="IPR011009">
    <property type="entry name" value="Kinase-like_dom_sf"/>
</dbReference>
<organism evidence="1 2">
    <name type="scientific">Steroidobacter gossypii</name>
    <dbReference type="NCBI Taxonomy" id="2805490"/>
    <lineage>
        <taxon>Bacteria</taxon>
        <taxon>Pseudomonadati</taxon>
        <taxon>Pseudomonadota</taxon>
        <taxon>Gammaproteobacteria</taxon>
        <taxon>Steroidobacterales</taxon>
        <taxon>Steroidobacteraceae</taxon>
        <taxon>Steroidobacter</taxon>
    </lineage>
</organism>
<evidence type="ECO:0000313" key="1">
    <source>
        <dbReference type="EMBL" id="MBM0108884.1"/>
    </source>
</evidence>
<sequence length="546" mass="61159">MDSLVVLVPNWAGLSPDMQAETGAKYASFIQLGGAPLYKRIISQYRSDDHSVRMVFLLSPDAPELDIDPAERLSIEAVRLNESGSIGETVLAGITRITPGDVVVVHMADTLLDVEEMPLGDAVYVQSRSDLYRWTSVTVDAAGTVKITNDRQEVEPCGPRLVCVGLFSFRDGKRLATELLRAVELSSPKREPFFVALESYSAIRPMGLRAAKRWLDCGHVDGYYESRLSYQNVRHFNSLSYDALRGRVTKKSRNTDDFRKQVRWFKQVPDEVAPFLPRVFDSSDGDDPFITMELLSIPTLSDLFVNQRLNLGAWNDVVRSVSCIQSYFAGKAVRSSLAPQLAQAVYFDKTQSRLAEFTAQLPATKHYFVYRGAERWSIDRVQRTLASFVERSGLLNIKELTPIHGDFCFSNLLYDPKVRLIKMIDPRGEFGVPGVFGDRRYDLAKLAHSYAGGYDFVVSDVFSVEVNSQGALHVGLRSCDYHTRVRSIFDAVLLPEAELRGQVYALQALLFLSMLPLHVDMPKRQLAILTIGLQLYAKSWDGGTDG</sequence>
<comment type="caution">
    <text evidence="1">The sequence shown here is derived from an EMBL/GenBank/DDBJ whole genome shotgun (WGS) entry which is preliminary data.</text>
</comment>
<accession>A0ABS1X6N5</accession>
<keyword evidence="2" id="KW-1185">Reference proteome</keyword>